<name>A0A7J7JTL2_BUGNE</name>
<evidence type="ECO:0000256" key="2">
    <source>
        <dbReference type="ARBA" id="ARBA00022737"/>
    </source>
</evidence>
<dbReference type="Pfam" id="PF23598">
    <property type="entry name" value="LRR_14"/>
    <property type="match status" value="1"/>
</dbReference>
<evidence type="ECO:0000256" key="1">
    <source>
        <dbReference type="ARBA" id="ARBA00022614"/>
    </source>
</evidence>
<dbReference type="InterPro" id="IPR003591">
    <property type="entry name" value="Leu-rich_rpt_typical-subtyp"/>
</dbReference>
<feature type="domain" description="Disease resistance R13L4/SHOC-2-like LRR" evidence="3">
    <location>
        <begin position="108"/>
        <end position="251"/>
    </location>
</feature>
<dbReference type="SMART" id="SM00369">
    <property type="entry name" value="LRR_TYP"/>
    <property type="match status" value="3"/>
</dbReference>
<keyword evidence="1" id="KW-0433">Leucine-rich repeat</keyword>
<dbReference type="EMBL" id="VXIV02001824">
    <property type="protein sequence ID" value="KAF6029337.1"/>
    <property type="molecule type" value="Genomic_DNA"/>
</dbReference>
<organism evidence="4 5">
    <name type="scientific">Bugula neritina</name>
    <name type="common">Brown bryozoan</name>
    <name type="synonym">Sertularia neritina</name>
    <dbReference type="NCBI Taxonomy" id="10212"/>
    <lineage>
        <taxon>Eukaryota</taxon>
        <taxon>Metazoa</taxon>
        <taxon>Spiralia</taxon>
        <taxon>Lophotrochozoa</taxon>
        <taxon>Bryozoa</taxon>
        <taxon>Gymnolaemata</taxon>
        <taxon>Cheilostomatida</taxon>
        <taxon>Flustrina</taxon>
        <taxon>Buguloidea</taxon>
        <taxon>Bugulidae</taxon>
        <taxon>Bugula</taxon>
    </lineage>
</organism>
<keyword evidence="5" id="KW-1185">Reference proteome</keyword>
<protein>
    <recommendedName>
        <fullName evidence="3">Disease resistance R13L4/SHOC-2-like LRR domain-containing protein</fullName>
    </recommendedName>
</protein>
<dbReference type="PANTHER" id="PTHR48051:SF1">
    <property type="entry name" value="RAS SUPPRESSOR PROTEIN 1"/>
    <property type="match status" value="1"/>
</dbReference>
<dbReference type="InterPro" id="IPR025875">
    <property type="entry name" value="Leu-rich_rpt_4"/>
</dbReference>
<sequence length="332" mass="37111">MSKQQKNKKRKAVCPKVRPINKVPVNDFPTSYVGGFDSFGPTFFVWYALDDANLSEMPRTDEMDLRRTTMAELKEEVGDDIITHLCIRGDPPDSLDTVAPHVTNMLVENINAFPPVLGKFKSLQTLHINDSKFPNGIPDYISDLSNLSVFRITRSELSSLPSSLKNMVGLKTLDLSESWFEDALPACIFELTSVTDLQLNKCHLRSLPSLKFMTSLKKLDISYNEFENGSPPPVLAELSELEDLNLASCNLHSFPDSKGLPSGIAKIHSLKTLRLVNCNVDDLPGSLSQLKNLEILSLGMNKFENLPSVVCSFKELRVLSLDLFNQMKFSKI</sequence>
<evidence type="ECO:0000259" key="3">
    <source>
        <dbReference type="Pfam" id="PF23598"/>
    </source>
</evidence>
<dbReference type="InterPro" id="IPR032675">
    <property type="entry name" value="LRR_dom_sf"/>
</dbReference>
<dbReference type="GO" id="GO:0005737">
    <property type="term" value="C:cytoplasm"/>
    <property type="evidence" value="ECO:0007669"/>
    <property type="project" value="TreeGrafter"/>
</dbReference>
<dbReference type="OrthoDB" id="676979at2759"/>
<dbReference type="Gene3D" id="3.80.10.10">
    <property type="entry name" value="Ribonuclease Inhibitor"/>
    <property type="match status" value="1"/>
</dbReference>
<dbReference type="PANTHER" id="PTHR48051">
    <property type="match status" value="1"/>
</dbReference>
<comment type="caution">
    <text evidence="4">The sequence shown here is derived from an EMBL/GenBank/DDBJ whole genome shotgun (WGS) entry which is preliminary data.</text>
</comment>
<dbReference type="AlphaFoldDB" id="A0A7J7JTL2"/>
<dbReference type="SUPFAM" id="SSF52058">
    <property type="entry name" value="L domain-like"/>
    <property type="match status" value="1"/>
</dbReference>
<dbReference type="Proteomes" id="UP000593567">
    <property type="component" value="Unassembled WGS sequence"/>
</dbReference>
<dbReference type="InterPro" id="IPR050216">
    <property type="entry name" value="LRR_domain-containing"/>
</dbReference>
<gene>
    <name evidence="4" type="ORF">EB796_012342</name>
</gene>
<proteinExistence type="predicted"/>
<keyword evidence="2" id="KW-0677">Repeat</keyword>
<dbReference type="InterPro" id="IPR055414">
    <property type="entry name" value="LRR_R13L4/SHOC2-like"/>
</dbReference>
<accession>A0A7J7JTL2</accession>
<dbReference type="Pfam" id="PF12799">
    <property type="entry name" value="LRR_4"/>
    <property type="match status" value="1"/>
</dbReference>
<reference evidence="4" key="1">
    <citation type="submission" date="2020-06" db="EMBL/GenBank/DDBJ databases">
        <title>Draft genome of Bugula neritina, a colonial animal packing powerful symbionts and potential medicines.</title>
        <authorList>
            <person name="Rayko M."/>
        </authorList>
    </citation>
    <scope>NUCLEOTIDE SEQUENCE [LARGE SCALE GENOMIC DNA]</scope>
    <source>
        <strain evidence="4">Kwan_BN1</strain>
    </source>
</reference>
<evidence type="ECO:0000313" key="5">
    <source>
        <dbReference type="Proteomes" id="UP000593567"/>
    </source>
</evidence>
<evidence type="ECO:0000313" key="4">
    <source>
        <dbReference type="EMBL" id="KAF6029337.1"/>
    </source>
</evidence>